<evidence type="ECO:0000313" key="3">
    <source>
        <dbReference type="Proteomes" id="UP000277204"/>
    </source>
</evidence>
<dbReference type="Proteomes" id="UP000277204">
    <property type="component" value="Unassembled WGS sequence"/>
</dbReference>
<organism evidence="2 3">
    <name type="scientific">Schistosoma margrebowiei</name>
    <dbReference type="NCBI Taxonomy" id="48269"/>
    <lineage>
        <taxon>Eukaryota</taxon>
        <taxon>Metazoa</taxon>
        <taxon>Spiralia</taxon>
        <taxon>Lophotrochozoa</taxon>
        <taxon>Platyhelminthes</taxon>
        <taxon>Trematoda</taxon>
        <taxon>Digenea</taxon>
        <taxon>Strigeidida</taxon>
        <taxon>Schistosomatoidea</taxon>
        <taxon>Schistosomatidae</taxon>
        <taxon>Schistosoma</taxon>
    </lineage>
</organism>
<protein>
    <submittedName>
        <fullName evidence="2">Uncharacterized protein</fullName>
    </submittedName>
</protein>
<evidence type="ECO:0000313" key="2">
    <source>
        <dbReference type="EMBL" id="VDP26056.1"/>
    </source>
</evidence>
<feature type="non-terminal residue" evidence="2">
    <location>
        <position position="1"/>
    </location>
</feature>
<reference evidence="2 3" key="1">
    <citation type="submission" date="2018-11" db="EMBL/GenBank/DDBJ databases">
        <authorList>
            <consortium name="Pathogen Informatics"/>
        </authorList>
    </citation>
    <scope>NUCLEOTIDE SEQUENCE [LARGE SCALE GENOMIC DNA]</scope>
    <source>
        <strain evidence="2 3">Zambia</strain>
    </source>
</reference>
<evidence type="ECO:0000256" key="1">
    <source>
        <dbReference type="SAM" id="MobiDB-lite"/>
    </source>
</evidence>
<feature type="compositionally biased region" description="Low complexity" evidence="1">
    <location>
        <begin position="1"/>
        <end position="18"/>
    </location>
</feature>
<proteinExistence type="predicted"/>
<accession>A0A183MPM1</accession>
<feature type="region of interest" description="Disordered" evidence="1">
    <location>
        <begin position="1"/>
        <end position="23"/>
    </location>
</feature>
<gene>
    <name evidence="2" type="ORF">SMRZ_LOCUS17996</name>
</gene>
<keyword evidence="3" id="KW-1185">Reference proteome</keyword>
<sequence length="153" mass="18076">NNNNINNNNINNNNNNDNIDNDKSQFDNINKLINSNQNQINDYSIDLSIKNKQTEKTLLSNKKLNELNHPKYDISSRINQKQVNNSDMILYKYSHKEQDKIVANNNNNNNNNNKPYVSKHVDIQSNEKFLYNKQIIKSRQSSRYIILRPRKIK</sequence>
<dbReference type="AlphaFoldDB" id="A0A183MPM1"/>
<name>A0A183MPM1_9TREM</name>
<dbReference type="EMBL" id="UZAI01017519">
    <property type="protein sequence ID" value="VDP26056.1"/>
    <property type="molecule type" value="Genomic_DNA"/>
</dbReference>